<evidence type="ECO:0000256" key="6">
    <source>
        <dbReference type="ARBA" id="ARBA00022741"/>
    </source>
</evidence>
<keyword evidence="5" id="KW-0204">Cytolysis</keyword>
<dbReference type="Proteomes" id="UP000318199">
    <property type="component" value="Unassembled WGS sequence"/>
</dbReference>
<dbReference type="PROSITE" id="PS50929">
    <property type="entry name" value="ABC_TM1F"/>
    <property type="match status" value="1"/>
</dbReference>
<dbReference type="InterPro" id="IPR005074">
    <property type="entry name" value="Peptidase_C39"/>
</dbReference>
<dbReference type="InterPro" id="IPR027417">
    <property type="entry name" value="P-loop_NTPase"/>
</dbReference>
<keyword evidence="5" id="KW-0354">Hemolysis</keyword>
<dbReference type="OrthoDB" id="8554730at2"/>
<name>A0A562ZIF0_9BURK</name>
<evidence type="ECO:0000256" key="11">
    <source>
        <dbReference type="ARBA" id="ARBA00055355"/>
    </source>
</evidence>
<evidence type="ECO:0000259" key="16">
    <source>
        <dbReference type="PROSITE" id="PS50929"/>
    </source>
</evidence>
<feature type="domain" description="ABC transporter" evidence="15">
    <location>
        <begin position="497"/>
        <end position="731"/>
    </location>
</feature>
<dbReference type="NCBIfam" id="TIGR03375">
    <property type="entry name" value="type_I_sec_LssB"/>
    <property type="match status" value="1"/>
</dbReference>
<keyword evidence="7" id="KW-0378">Hydrolase</keyword>
<evidence type="ECO:0000256" key="9">
    <source>
        <dbReference type="ARBA" id="ARBA00022989"/>
    </source>
</evidence>
<dbReference type="SUPFAM" id="SSF52540">
    <property type="entry name" value="P-loop containing nucleoside triphosphate hydrolases"/>
    <property type="match status" value="1"/>
</dbReference>
<comment type="subcellular location">
    <subcellularLocation>
        <location evidence="1">Cell membrane</location>
        <topology evidence="1">Multi-pass membrane protein</topology>
    </subcellularLocation>
</comment>
<dbReference type="GO" id="GO:0015421">
    <property type="term" value="F:ABC-type oligopeptide transporter activity"/>
    <property type="evidence" value="ECO:0007669"/>
    <property type="project" value="TreeGrafter"/>
</dbReference>
<evidence type="ECO:0000256" key="14">
    <source>
        <dbReference type="SAM" id="Phobius"/>
    </source>
</evidence>
<dbReference type="CDD" id="cd18587">
    <property type="entry name" value="ABC_6TM_LapB_like"/>
    <property type="match status" value="1"/>
</dbReference>
<evidence type="ECO:0000256" key="12">
    <source>
        <dbReference type="ARBA" id="ARBA00061173"/>
    </source>
</evidence>
<dbReference type="FunFam" id="3.40.50.300:FF:000299">
    <property type="entry name" value="ABC transporter ATP-binding protein/permease"/>
    <property type="match status" value="1"/>
</dbReference>
<keyword evidence="2" id="KW-0813">Transport</keyword>
<keyword evidence="10 14" id="KW-0472">Membrane</keyword>
<dbReference type="InterPro" id="IPR017750">
    <property type="entry name" value="ATPase_T1SS"/>
</dbReference>
<evidence type="ECO:0000313" key="18">
    <source>
        <dbReference type="EMBL" id="TWO68181.1"/>
    </source>
</evidence>
<evidence type="ECO:0000313" key="19">
    <source>
        <dbReference type="Proteomes" id="UP000318199"/>
    </source>
</evidence>
<keyword evidence="8" id="KW-0067">ATP-binding</keyword>
<keyword evidence="3" id="KW-1003">Cell membrane</keyword>
<sequence length="732" mass="79779">MSDIDAPARVGTAPGRDHFRKELREDTLQVDPLLDCLVEITRLLGRPTSRAALSAGLPLTKAGMTPSLYGRAAARAGLATRVLRRPLERIDRVLMPLVLLLRGDSACVLLGWSEDGETAQVLLPEAGQGTVQMARTELAERYSGVLISARPKFRFDQRAPAASNFRSQHWFWGAMLEQMPLYRDILAAALLINVFALALPLFTMNVYDRVVPNFAVETLWMLSVGLALVIGVDYLLRMLRGYFVDLAGSRVDVKLSAVIMERVLGMRLEDRPVSVGSYAATLRSFEQVRDFIASATVTAVVDVPFALLFLGVIAWICWPLAFAPIAGLLLILLYSYVVQGRMHQLSETTFRASAMRNATLVESLTAMETIKAHGAERVMQTRLEETSVFLARVSAQLRLLSSSVVNGVASLQQLVSLATVIIGVYLIHAGELTMGGLIATSMLAGRALQPLGQMVGLLMQYQNTRTALESLDKTMAARSERPADTTFLHRPELRGDITFENVHFTYPGREVESLRGISLRIKAGEKVVVIGRVGSGKTTLQRLLLGLYAPTQGSVRIDGIDLRQLDPADVRRNIGYVAQDPMLFYGTLRDNIAIAAPYADGSAILAAAHVGGLQFVDAHPQGFEMLIGERGESLSGGQRQGVAIARAALLDPPILVMDEPSGAMDYSSEAQLKDRLREYARDRTLLVVTHRGSLLDLADRLVVMDDGRIVADGPRDQVLADLKAGKVGKASA</sequence>
<dbReference type="InterPro" id="IPR003439">
    <property type="entry name" value="ABC_transporter-like_ATP-bd"/>
</dbReference>
<dbReference type="SMART" id="SM00382">
    <property type="entry name" value="AAA"/>
    <property type="match status" value="1"/>
</dbReference>
<dbReference type="AlphaFoldDB" id="A0A562ZIF0"/>
<dbReference type="SUPFAM" id="SSF90123">
    <property type="entry name" value="ABC transporter transmembrane region"/>
    <property type="match status" value="1"/>
</dbReference>
<dbReference type="InterPro" id="IPR036640">
    <property type="entry name" value="ABC1_TM_sf"/>
</dbReference>
<evidence type="ECO:0000256" key="3">
    <source>
        <dbReference type="ARBA" id="ARBA00022475"/>
    </source>
</evidence>
<dbReference type="Gene3D" id="3.40.50.300">
    <property type="entry name" value="P-loop containing nucleotide triphosphate hydrolases"/>
    <property type="match status" value="1"/>
</dbReference>
<evidence type="ECO:0000256" key="7">
    <source>
        <dbReference type="ARBA" id="ARBA00022801"/>
    </source>
</evidence>
<comment type="similarity">
    <text evidence="12">Belongs to the ABC transporter superfamily. Cyclolysin exporter (TC 3.A.1.109.2) family.</text>
</comment>
<dbReference type="InterPro" id="IPR039421">
    <property type="entry name" value="Type_1_exporter"/>
</dbReference>
<dbReference type="PANTHER" id="PTHR43394:SF1">
    <property type="entry name" value="ATP-BINDING CASSETTE SUB-FAMILY B MEMBER 10, MITOCHONDRIAL"/>
    <property type="match status" value="1"/>
</dbReference>
<gene>
    <name evidence="18" type="ORF">FN976_23165</name>
</gene>
<dbReference type="InterPro" id="IPR011527">
    <property type="entry name" value="ABC1_TM_dom"/>
</dbReference>
<evidence type="ECO:0000259" key="15">
    <source>
        <dbReference type="PROSITE" id="PS50893"/>
    </source>
</evidence>
<dbReference type="EMBL" id="VOBQ01000020">
    <property type="protein sequence ID" value="TWO68181.1"/>
    <property type="molecule type" value="Genomic_DNA"/>
</dbReference>
<dbReference type="PROSITE" id="PS50893">
    <property type="entry name" value="ABC_TRANSPORTER_2"/>
    <property type="match status" value="1"/>
</dbReference>
<dbReference type="GO" id="GO:0031640">
    <property type="term" value="P:killing of cells of another organism"/>
    <property type="evidence" value="ECO:0007669"/>
    <property type="project" value="UniProtKB-KW"/>
</dbReference>
<keyword evidence="4 14" id="KW-0812">Transmembrane</keyword>
<comment type="caution">
    <text evidence="18">The sequence shown here is derived from an EMBL/GenBank/DDBJ whole genome shotgun (WGS) entry which is preliminary data.</text>
</comment>
<proteinExistence type="inferred from homology"/>
<protein>
    <recommendedName>
        <fullName evidence="13">Cyclolysin secretion/processing ATP-binding protein CyaB</fullName>
    </recommendedName>
</protein>
<comment type="function">
    <text evidence="11">Involved in the export of calmodulin-sensitive adenylate cyclase-hemolysin (cyclolysin).</text>
</comment>
<dbReference type="Pfam" id="PF00005">
    <property type="entry name" value="ABC_tran"/>
    <property type="match status" value="1"/>
</dbReference>
<dbReference type="GO" id="GO:0016887">
    <property type="term" value="F:ATP hydrolysis activity"/>
    <property type="evidence" value="ECO:0007669"/>
    <property type="project" value="InterPro"/>
</dbReference>
<dbReference type="Gene3D" id="1.20.1560.10">
    <property type="entry name" value="ABC transporter type 1, transmembrane domain"/>
    <property type="match status" value="1"/>
</dbReference>
<keyword evidence="6" id="KW-0547">Nucleotide-binding</keyword>
<feature type="domain" description="ABC transmembrane type-1" evidence="16">
    <location>
        <begin position="185"/>
        <end position="463"/>
    </location>
</feature>
<organism evidence="18 19">
    <name type="scientific">Caenimonas sedimenti</name>
    <dbReference type="NCBI Taxonomy" id="2596921"/>
    <lineage>
        <taxon>Bacteria</taxon>
        <taxon>Pseudomonadati</taxon>
        <taxon>Pseudomonadota</taxon>
        <taxon>Betaproteobacteria</taxon>
        <taxon>Burkholderiales</taxon>
        <taxon>Comamonadaceae</taxon>
        <taxon>Caenimonas</taxon>
    </lineage>
</organism>
<dbReference type="PANTHER" id="PTHR43394">
    <property type="entry name" value="ATP-DEPENDENT PERMEASE MDL1, MITOCHONDRIAL"/>
    <property type="match status" value="1"/>
</dbReference>
<dbReference type="RefSeq" id="WP_145895456.1">
    <property type="nucleotide sequence ID" value="NZ_VOBQ01000020.1"/>
</dbReference>
<dbReference type="PROSITE" id="PS50990">
    <property type="entry name" value="PEPTIDASE_C39"/>
    <property type="match status" value="1"/>
</dbReference>
<feature type="transmembrane region" description="Helical" evidence="14">
    <location>
        <begin position="219"/>
        <end position="236"/>
    </location>
</feature>
<evidence type="ECO:0000256" key="1">
    <source>
        <dbReference type="ARBA" id="ARBA00004651"/>
    </source>
</evidence>
<keyword evidence="9 14" id="KW-1133">Transmembrane helix</keyword>
<evidence type="ECO:0000256" key="5">
    <source>
        <dbReference type="ARBA" id="ARBA00022735"/>
    </source>
</evidence>
<feature type="transmembrane region" description="Helical" evidence="14">
    <location>
        <begin position="321"/>
        <end position="338"/>
    </location>
</feature>
<dbReference type="InterPro" id="IPR003593">
    <property type="entry name" value="AAA+_ATPase"/>
</dbReference>
<evidence type="ECO:0000256" key="8">
    <source>
        <dbReference type="ARBA" id="ARBA00022840"/>
    </source>
</evidence>
<evidence type="ECO:0000256" key="2">
    <source>
        <dbReference type="ARBA" id="ARBA00022448"/>
    </source>
</evidence>
<keyword evidence="19" id="KW-1185">Reference proteome</keyword>
<dbReference type="CDD" id="cd03245">
    <property type="entry name" value="ABCC_bacteriocin_exporters"/>
    <property type="match status" value="1"/>
</dbReference>
<evidence type="ECO:0000256" key="10">
    <source>
        <dbReference type="ARBA" id="ARBA00023136"/>
    </source>
</evidence>
<evidence type="ECO:0000259" key="17">
    <source>
        <dbReference type="PROSITE" id="PS50990"/>
    </source>
</evidence>
<reference evidence="18 19" key="1">
    <citation type="submission" date="2019-07" db="EMBL/GenBank/DDBJ databases">
        <title>Caenimonas sedimenti sp. nov., isolated from activated sludge.</title>
        <authorList>
            <person name="Xu J."/>
        </authorList>
    </citation>
    <scope>NUCLEOTIDE SEQUENCE [LARGE SCALE GENOMIC DNA]</scope>
    <source>
        <strain evidence="18 19">HX-9-20</strain>
    </source>
</reference>
<feature type="domain" description="Peptidase C39" evidence="17">
    <location>
        <begin position="24"/>
        <end position="149"/>
    </location>
</feature>
<dbReference type="GO" id="GO:0008233">
    <property type="term" value="F:peptidase activity"/>
    <property type="evidence" value="ECO:0007669"/>
    <property type="project" value="InterPro"/>
</dbReference>
<dbReference type="GO" id="GO:0006508">
    <property type="term" value="P:proteolysis"/>
    <property type="evidence" value="ECO:0007669"/>
    <property type="project" value="InterPro"/>
</dbReference>
<dbReference type="Gene3D" id="3.90.70.10">
    <property type="entry name" value="Cysteine proteinases"/>
    <property type="match status" value="1"/>
</dbReference>
<feature type="transmembrane region" description="Helical" evidence="14">
    <location>
        <begin position="291"/>
        <end position="315"/>
    </location>
</feature>
<accession>A0A562ZIF0</accession>
<dbReference type="GO" id="GO:0005524">
    <property type="term" value="F:ATP binding"/>
    <property type="evidence" value="ECO:0007669"/>
    <property type="project" value="UniProtKB-KW"/>
</dbReference>
<dbReference type="GO" id="GO:0005886">
    <property type="term" value="C:plasma membrane"/>
    <property type="evidence" value="ECO:0007669"/>
    <property type="project" value="UniProtKB-SubCell"/>
</dbReference>
<dbReference type="Pfam" id="PF00664">
    <property type="entry name" value="ABC_membrane"/>
    <property type="match status" value="1"/>
</dbReference>
<feature type="transmembrane region" description="Helical" evidence="14">
    <location>
        <begin position="185"/>
        <end position="207"/>
    </location>
</feature>
<evidence type="ECO:0000256" key="13">
    <source>
        <dbReference type="ARBA" id="ARBA00072252"/>
    </source>
</evidence>
<evidence type="ECO:0000256" key="4">
    <source>
        <dbReference type="ARBA" id="ARBA00022692"/>
    </source>
</evidence>